<reference evidence="1 2" key="1">
    <citation type="journal article" date="2014" name="Genome Announc.">
        <title>Draft Genome Sequences of a Phylogenetically Diverse Suite of Pseudomonas syringae Strains from Multiple Source Populations.</title>
        <authorList>
            <person name="Baltrus D.A."/>
            <person name="Yourstone S."/>
            <person name="Lind A."/>
            <person name="Guilbaud C."/>
            <person name="Sands D.C."/>
            <person name="Jones C.D."/>
            <person name="Morris C.E."/>
            <person name="Dangl J.L."/>
        </authorList>
    </citation>
    <scope>NUCLEOTIDE SEQUENCE [LARGE SCALE GENOMIC DNA]</scope>
    <source>
        <strain evidence="1 2">CC1524</strain>
    </source>
</reference>
<name>A0ABX6HCK7_9PSED</name>
<dbReference type="RefSeq" id="WP_024685067.1">
    <property type="nucleotide sequence ID" value="NZ_CP047265.1"/>
</dbReference>
<organism evidence="1 2">
    <name type="scientific">Pseudomonas asturiensis</name>
    <dbReference type="NCBI Taxonomy" id="1190415"/>
    <lineage>
        <taxon>Bacteria</taxon>
        <taxon>Pseudomonadati</taxon>
        <taxon>Pseudomonadota</taxon>
        <taxon>Gammaproteobacteria</taxon>
        <taxon>Pseudomonadales</taxon>
        <taxon>Pseudomonadaceae</taxon>
        <taxon>Pseudomonas</taxon>
    </lineage>
</organism>
<proteinExistence type="predicted"/>
<evidence type="ECO:0000313" key="2">
    <source>
        <dbReference type="Proteomes" id="UP000464644"/>
    </source>
</evidence>
<dbReference type="EMBL" id="CP047265">
    <property type="protein sequence ID" value="QHF03301.1"/>
    <property type="molecule type" value="Genomic_DNA"/>
</dbReference>
<gene>
    <name evidence="1" type="ORF">N015_13150</name>
</gene>
<accession>A0ABX6HCK7</accession>
<keyword evidence="2" id="KW-1185">Reference proteome</keyword>
<sequence>MAQFNIYNNLTSKGRIEWLALPDAGESPEDVLSKVKQAAIDRFGGIVFFNRWERIVASNGYITVRMYA</sequence>
<dbReference type="Proteomes" id="UP000464644">
    <property type="component" value="Chromosome"/>
</dbReference>
<evidence type="ECO:0000313" key="1">
    <source>
        <dbReference type="EMBL" id="QHF03301.1"/>
    </source>
</evidence>
<protein>
    <submittedName>
        <fullName evidence="1">Uncharacterized protein</fullName>
    </submittedName>
</protein>